<proteinExistence type="predicted"/>
<gene>
    <name evidence="1" type="ORF">E2C01_100712</name>
</gene>
<reference evidence="1 2" key="1">
    <citation type="submission" date="2019-05" db="EMBL/GenBank/DDBJ databases">
        <title>Another draft genome of Portunus trituberculatus and its Hox gene families provides insights of decapod evolution.</title>
        <authorList>
            <person name="Jeong J.-H."/>
            <person name="Song I."/>
            <person name="Kim S."/>
            <person name="Choi T."/>
            <person name="Kim D."/>
            <person name="Ryu S."/>
            <person name="Kim W."/>
        </authorList>
    </citation>
    <scope>NUCLEOTIDE SEQUENCE [LARGE SCALE GENOMIC DNA]</scope>
    <source>
        <tissue evidence="1">Muscle</tissue>
    </source>
</reference>
<dbReference type="EMBL" id="VSRR010143852">
    <property type="protein sequence ID" value="MPD04995.1"/>
    <property type="molecule type" value="Genomic_DNA"/>
</dbReference>
<accession>A0A5B7KK97</accession>
<dbReference type="Proteomes" id="UP000324222">
    <property type="component" value="Unassembled WGS sequence"/>
</dbReference>
<name>A0A5B7KK97_PORTR</name>
<protein>
    <submittedName>
        <fullName evidence="1">Uncharacterized protein</fullName>
    </submittedName>
</protein>
<sequence>MTHIDSTKDGRKVNRKSSWTRDLSSPLTVVTYLRGFIHYNRYCRRCLRHPVLAAPPIRLLTSR</sequence>
<evidence type="ECO:0000313" key="1">
    <source>
        <dbReference type="EMBL" id="MPD04995.1"/>
    </source>
</evidence>
<keyword evidence="2" id="KW-1185">Reference proteome</keyword>
<comment type="caution">
    <text evidence="1">The sequence shown here is derived from an EMBL/GenBank/DDBJ whole genome shotgun (WGS) entry which is preliminary data.</text>
</comment>
<organism evidence="1 2">
    <name type="scientific">Portunus trituberculatus</name>
    <name type="common">Swimming crab</name>
    <name type="synonym">Neptunus trituberculatus</name>
    <dbReference type="NCBI Taxonomy" id="210409"/>
    <lineage>
        <taxon>Eukaryota</taxon>
        <taxon>Metazoa</taxon>
        <taxon>Ecdysozoa</taxon>
        <taxon>Arthropoda</taxon>
        <taxon>Crustacea</taxon>
        <taxon>Multicrustacea</taxon>
        <taxon>Malacostraca</taxon>
        <taxon>Eumalacostraca</taxon>
        <taxon>Eucarida</taxon>
        <taxon>Decapoda</taxon>
        <taxon>Pleocyemata</taxon>
        <taxon>Brachyura</taxon>
        <taxon>Eubrachyura</taxon>
        <taxon>Portunoidea</taxon>
        <taxon>Portunidae</taxon>
        <taxon>Portuninae</taxon>
        <taxon>Portunus</taxon>
    </lineage>
</organism>
<evidence type="ECO:0000313" key="2">
    <source>
        <dbReference type="Proteomes" id="UP000324222"/>
    </source>
</evidence>
<dbReference type="AlphaFoldDB" id="A0A5B7KK97"/>